<evidence type="ECO:0000313" key="2">
    <source>
        <dbReference type="Proteomes" id="UP000016936"/>
    </source>
</evidence>
<reference evidence="1 2" key="1">
    <citation type="journal article" date="2012" name="PLoS Pathog.">
        <title>Diverse lifestyles and strategies of plant pathogenesis encoded in the genomes of eighteen Dothideomycetes fungi.</title>
        <authorList>
            <person name="Ohm R.A."/>
            <person name="Feau N."/>
            <person name="Henrissat B."/>
            <person name="Schoch C.L."/>
            <person name="Horwitz B.A."/>
            <person name="Barry K.W."/>
            <person name="Condon B.J."/>
            <person name="Copeland A.C."/>
            <person name="Dhillon B."/>
            <person name="Glaser F."/>
            <person name="Hesse C.N."/>
            <person name="Kosti I."/>
            <person name="LaButti K."/>
            <person name="Lindquist E.A."/>
            <person name="Lucas S."/>
            <person name="Salamov A.A."/>
            <person name="Bradshaw R.E."/>
            <person name="Ciuffetti L."/>
            <person name="Hamelin R.C."/>
            <person name="Kema G.H.J."/>
            <person name="Lawrence C."/>
            <person name="Scott J.A."/>
            <person name="Spatafora J.W."/>
            <person name="Turgeon B.G."/>
            <person name="de Wit P.J.G.M."/>
            <person name="Zhong S."/>
            <person name="Goodwin S.B."/>
            <person name="Grigoriev I.V."/>
        </authorList>
    </citation>
    <scope>NUCLEOTIDE SEQUENCE [LARGE SCALE GENOMIC DNA]</scope>
    <source>
        <strain evidence="2">C5 / ATCC 48332 / race O</strain>
    </source>
</reference>
<accession>M2UCI9</accession>
<dbReference type="HOGENOM" id="CLU_2557951_0_0_1"/>
<reference evidence="2" key="2">
    <citation type="journal article" date="2013" name="PLoS Genet.">
        <title>Comparative genome structure, secondary metabolite, and effector coding capacity across Cochliobolus pathogens.</title>
        <authorList>
            <person name="Condon B.J."/>
            <person name="Leng Y."/>
            <person name="Wu D."/>
            <person name="Bushley K.E."/>
            <person name="Ohm R.A."/>
            <person name="Otillar R."/>
            <person name="Martin J."/>
            <person name="Schackwitz W."/>
            <person name="Grimwood J."/>
            <person name="MohdZainudin N."/>
            <person name="Xue C."/>
            <person name="Wang R."/>
            <person name="Manning V.A."/>
            <person name="Dhillon B."/>
            <person name="Tu Z.J."/>
            <person name="Steffenson B.J."/>
            <person name="Salamov A."/>
            <person name="Sun H."/>
            <person name="Lowry S."/>
            <person name="LaButti K."/>
            <person name="Han J."/>
            <person name="Copeland A."/>
            <person name="Lindquist E."/>
            <person name="Barry K."/>
            <person name="Schmutz J."/>
            <person name="Baker S.E."/>
            <person name="Ciuffetti L.M."/>
            <person name="Grigoriev I.V."/>
            <person name="Zhong S."/>
            <person name="Turgeon B.G."/>
        </authorList>
    </citation>
    <scope>NUCLEOTIDE SEQUENCE [LARGE SCALE GENOMIC DNA]</scope>
    <source>
        <strain evidence="2">C5 / ATCC 48332 / race O</strain>
    </source>
</reference>
<keyword evidence="2" id="KW-1185">Reference proteome</keyword>
<sequence>MSTTTPHYGNYLLVLSGSVEHAPFLKNWKTLKDSVRKNAGNPGWTDVSTTSHRGIRRAWCNLSIENKAKIAYGTHHDPQIEE</sequence>
<organism evidence="1 2">
    <name type="scientific">Cochliobolus heterostrophus (strain C5 / ATCC 48332 / race O)</name>
    <name type="common">Southern corn leaf blight fungus</name>
    <name type="synonym">Bipolaris maydis</name>
    <dbReference type="NCBI Taxonomy" id="701091"/>
    <lineage>
        <taxon>Eukaryota</taxon>
        <taxon>Fungi</taxon>
        <taxon>Dikarya</taxon>
        <taxon>Ascomycota</taxon>
        <taxon>Pezizomycotina</taxon>
        <taxon>Dothideomycetes</taxon>
        <taxon>Pleosporomycetidae</taxon>
        <taxon>Pleosporales</taxon>
        <taxon>Pleosporineae</taxon>
        <taxon>Pleosporaceae</taxon>
        <taxon>Bipolaris</taxon>
    </lineage>
</organism>
<dbReference type="OrthoDB" id="3656735at2759"/>
<gene>
    <name evidence="1" type="ORF">COCHEDRAFT_1117506</name>
</gene>
<dbReference type="AlphaFoldDB" id="M2UCI9"/>
<dbReference type="EMBL" id="KB445587">
    <property type="protein sequence ID" value="EMD85632.1"/>
    <property type="molecule type" value="Genomic_DNA"/>
</dbReference>
<name>M2UCI9_COCH5</name>
<evidence type="ECO:0000313" key="1">
    <source>
        <dbReference type="EMBL" id="EMD85632.1"/>
    </source>
</evidence>
<protein>
    <submittedName>
        <fullName evidence="1">Uncharacterized protein</fullName>
    </submittedName>
</protein>
<proteinExistence type="predicted"/>
<dbReference type="Proteomes" id="UP000016936">
    <property type="component" value="Unassembled WGS sequence"/>
</dbReference>